<dbReference type="SMART" id="SM00306">
    <property type="entry name" value="HintN"/>
    <property type="match status" value="1"/>
</dbReference>
<dbReference type="InterPro" id="IPR036844">
    <property type="entry name" value="Hint_dom_sf"/>
</dbReference>
<keyword evidence="3" id="KW-1185">Reference proteome</keyword>
<dbReference type="EMBL" id="PZKE01000017">
    <property type="protein sequence ID" value="PTE13204.1"/>
    <property type="molecule type" value="Genomic_DNA"/>
</dbReference>
<dbReference type="InterPro" id="IPR003587">
    <property type="entry name" value="Hint_dom_N"/>
</dbReference>
<accession>A0A2T4J5M6</accession>
<dbReference type="Pfam" id="PF13403">
    <property type="entry name" value="Hint_2"/>
    <property type="match status" value="1"/>
</dbReference>
<reference evidence="2 3" key="1">
    <citation type="submission" date="2018-03" db="EMBL/GenBank/DDBJ databases">
        <title>Rhodobacter blasticus.</title>
        <authorList>
            <person name="Meyer T.E."/>
            <person name="Miller S."/>
            <person name="Lodha T."/>
            <person name="Gandham S."/>
            <person name="Chintalapati S."/>
            <person name="Chintalapati V.R."/>
        </authorList>
    </citation>
    <scope>NUCLEOTIDE SEQUENCE [LARGE SCALE GENOMIC DNA]</scope>
    <source>
        <strain evidence="2 3">DSM 2131</strain>
    </source>
</reference>
<organism evidence="2 3">
    <name type="scientific">Fuscovulum blasticum DSM 2131</name>
    <dbReference type="NCBI Taxonomy" id="1188250"/>
    <lineage>
        <taxon>Bacteria</taxon>
        <taxon>Pseudomonadati</taxon>
        <taxon>Pseudomonadota</taxon>
        <taxon>Alphaproteobacteria</taxon>
        <taxon>Rhodobacterales</taxon>
        <taxon>Paracoccaceae</taxon>
        <taxon>Pseudogemmobacter</taxon>
    </lineage>
</organism>
<dbReference type="Proteomes" id="UP000241362">
    <property type="component" value="Unassembled WGS sequence"/>
</dbReference>
<dbReference type="SUPFAM" id="SSF51294">
    <property type="entry name" value="Hedgehog/intein (Hint) domain"/>
    <property type="match status" value="1"/>
</dbReference>
<dbReference type="AlphaFoldDB" id="A0A2T4J5M6"/>
<feature type="domain" description="Hint" evidence="1">
    <location>
        <begin position="172"/>
        <end position="275"/>
    </location>
</feature>
<dbReference type="InterPro" id="IPR028992">
    <property type="entry name" value="Hedgehog/Intein_dom"/>
</dbReference>
<dbReference type="RefSeq" id="WP_107674343.1">
    <property type="nucleotide sequence ID" value="NZ_PZKE01000017.1"/>
</dbReference>
<evidence type="ECO:0000259" key="1">
    <source>
        <dbReference type="SMART" id="SM00306"/>
    </source>
</evidence>
<sequence length="377" mass="41045">MSETVLLVRGDILGETPYQPTNLYNPSDAGFAMQVNNAQRVGAPDETFRLVGYQNINGAEAFSNGQFWKLQSYSGPANPTQADLDNPANWTDLYTGMVPKPDLVAGLGMTPTGVVFEVQGLGGGGRHIVLDTRASFPETPGTVILPGKDENGNSLDTGPLEFDTIRNIEAGPPCFLRGTLILTPTGPRPIEDLRVGDAVVTRDRGAQPILWIGQRRMAASELDRRPNLRPIRIRAGALGPSLPETDLLVSPQHRILVRSALAERIAGEDEVLVAAKHLLASDGIEEARDCGPVEYFHILFDRHEVVFANGAETESFYPGPQALRMVDRAARAELLELFPELRETGFRPAAARTFLTGGLARRLLRLLERKDQPLVAA</sequence>
<comment type="caution">
    <text evidence="2">The sequence shown here is derived from an EMBL/GenBank/DDBJ whole genome shotgun (WGS) entry which is preliminary data.</text>
</comment>
<evidence type="ECO:0000313" key="3">
    <source>
        <dbReference type="Proteomes" id="UP000241362"/>
    </source>
</evidence>
<evidence type="ECO:0000313" key="2">
    <source>
        <dbReference type="EMBL" id="PTE13204.1"/>
    </source>
</evidence>
<gene>
    <name evidence="2" type="ORF">C5F44_14920</name>
</gene>
<proteinExistence type="predicted"/>
<dbReference type="Gene3D" id="2.170.16.10">
    <property type="entry name" value="Hedgehog/Intein (Hint) domain"/>
    <property type="match status" value="1"/>
</dbReference>
<protein>
    <recommendedName>
        <fullName evidence="1">Hint domain-containing protein</fullName>
    </recommendedName>
</protein>
<name>A0A2T4J5M6_FUSBL</name>